<accession>A0ACD5ZYE3</accession>
<evidence type="ECO:0000313" key="1">
    <source>
        <dbReference type="EnsemblPlants" id="AVESA.00010b.r2.7CG0692510.1.CDS"/>
    </source>
</evidence>
<evidence type="ECO:0000313" key="2">
    <source>
        <dbReference type="Proteomes" id="UP001732700"/>
    </source>
</evidence>
<reference evidence="1" key="2">
    <citation type="submission" date="2025-09" db="UniProtKB">
        <authorList>
            <consortium name="EnsemblPlants"/>
        </authorList>
    </citation>
    <scope>IDENTIFICATION</scope>
</reference>
<sequence>MGGEDPSAMSPRVKAWYMARRNAILDEDVATFCPEAPAETSRTTPFAVPPTKILDTPVALRVSVTISLLGLSSARSVGDWQTYCIALSASLRVSSGESERDGDVRRRGIGGAGAGVGGRGGGGGVRLLHLAAAGGGGVRPRQQRQVRFSRLLLNTLLGRYKKVAYLDTDVGQPEFTPPGFVSLHVLEEQTTDLTMLYLRPPKRCFFFGDVGAHKNPKLLLSYIFGLYDYFLQELYSFNETDNPKKSAIPLVINTSGWVKGIGLHVLSEILRYVSPTVVIRLHTTSEGKNLPDGAFWLDAHEGDSRVNIIEIRASQNSPRHLLVKKEARMIRDLRLVGYFWQCLPRDFPVSSYDDLVQGFSAIEPFQLPLSKIQVIDPHCQISDDALHDFLVGTIVGLGSSKCVSLSTECSLPWCIGLGFIKAVNIPGNCILLITPASRRLLANVDIIFRSCIVAPTCLLQVSGEVDDITDRLRDL</sequence>
<organism evidence="1 2">
    <name type="scientific">Avena sativa</name>
    <name type="common">Oat</name>
    <dbReference type="NCBI Taxonomy" id="4498"/>
    <lineage>
        <taxon>Eukaryota</taxon>
        <taxon>Viridiplantae</taxon>
        <taxon>Streptophyta</taxon>
        <taxon>Embryophyta</taxon>
        <taxon>Tracheophyta</taxon>
        <taxon>Spermatophyta</taxon>
        <taxon>Magnoliopsida</taxon>
        <taxon>Liliopsida</taxon>
        <taxon>Poales</taxon>
        <taxon>Poaceae</taxon>
        <taxon>BOP clade</taxon>
        <taxon>Pooideae</taxon>
        <taxon>Poodae</taxon>
        <taxon>Poeae</taxon>
        <taxon>Poeae Chloroplast Group 1 (Aveneae type)</taxon>
        <taxon>Aveninae</taxon>
        <taxon>Avena</taxon>
    </lineage>
</organism>
<dbReference type="EnsemblPlants" id="AVESA.00010b.r2.7CG0692510.1">
    <property type="protein sequence ID" value="AVESA.00010b.r2.7CG0692510.1.CDS"/>
    <property type="gene ID" value="AVESA.00010b.r2.7CG0692510"/>
</dbReference>
<name>A0ACD5ZYE3_AVESA</name>
<protein>
    <submittedName>
        <fullName evidence="1">Uncharacterized protein</fullName>
    </submittedName>
</protein>
<reference evidence="1" key="1">
    <citation type="submission" date="2021-05" db="EMBL/GenBank/DDBJ databases">
        <authorList>
            <person name="Scholz U."/>
            <person name="Mascher M."/>
            <person name="Fiebig A."/>
        </authorList>
    </citation>
    <scope>NUCLEOTIDE SEQUENCE [LARGE SCALE GENOMIC DNA]</scope>
</reference>
<proteinExistence type="predicted"/>
<dbReference type="Proteomes" id="UP001732700">
    <property type="component" value="Chromosome 7C"/>
</dbReference>
<keyword evidence="2" id="KW-1185">Reference proteome</keyword>